<dbReference type="RefSeq" id="WP_241059899.1">
    <property type="nucleotide sequence ID" value="NZ_JAKWJU010000002.1"/>
</dbReference>
<feature type="compositionally biased region" description="Basic and acidic residues" evidence="1">
    <location>
        <begin position="120"/>
        <end position="130"/>
    </location>
</feature>
<keyword evidence="2" id="KW-1133">Transmembrane helix</keyword>
<reference evidence="3" key="2">
    <citation type="journal article" date="2023" name="Int. J. Syst. Evol. Microbiol.">
        <title>Streptomyces marispadix sp. nov., isolated from marine beach sediment of the Northern Coast of Portugal.</title>
        <authorList>
            <person name="dos Santos J.D.N."/>
            <person name="Vitorino I.R."/>
            <person name="Kallscheuer N."/>
            <person name="Srivastava A."/>
            <person name="Krautwurst S."/>
            <person name="Marz M."/>
            <person name="Jogler C."/>
            <person name="Lobo Da Cunha A."/>
            <person name="Catita J."/>
            <person name="Goncalves H."/>
            <person name="Gonzalez I."/>
            <person name="Reyes F."/>
            <person name="Lage O.M."/>
        </authorList>
    </citation>
    <scope>NUCLEOTIDE SEQUENCE</scope>
    <source>
        <strain evidence="3">M600PL45_2</strain>
    </source>
</reference>
<protein>
    <recommendedName>
        <fullName evidence="5">Zinc-finger domain-containing protein</fullName>
    </recommendedName>
</protein>
<keyword evidence="2" id="KW-0812">Transmembrane</keyword>
<proteinExistence type="predicted"/>
<dbReference type="Proteomes" id="UP001166784">
    <property type="component" value="Unassembled WGS sequence"/>
</dbReference>
<keyword evidence="4" id="KW-1185">Reference proteome</keyword>
<feature type="compositionally biased region" description="Polar residues" evidence="1">
    <location>
        <begin position="108"/>
        <end position="117"/>
    </location>
</feature>
<evidence type="ECO:0000256" key="2">
    <source>
        <dbReference type="SAM" id="Phobius"/>
    </source>
</evidence>
<gene>
    <name evidence="3" type="ORF">MMA15_13905</name>
</gene>
<feature type="transmembrane region" description="Helical" evidence="2">
    <location>
        <begin position="174"/>
        <end position="195"/>
    </location>
</feature>
<feature type="region of interest" description="Disordered" evidence="1">
    <location>
        <begin position="232"/>
        <end position="271"/>
    </location>
</feature>
<accession>A0ABS9SZI4</accession>
<feature type="compositionally biased region" description="Basic residues" evidence="1">
    <location>
        <begin position="163"/>
        <end position="172"/>
    </location>
</feature>
<evidence type="ECO:0000313" key="3">
    <source>
        <dbReference type="EMBL" id="MCH6161451.1"/>
    </source>
</evidence>
<evidence type="ECO:0000313" key="4">
    <source>
        <dbReference type="Proteomes" id="UP001166784"/>
    </source>
</evidence>
<comment type="caution">
    <text evidence="3">The sequence shown here is derived from an EMBL/GenBank/DDBJ whole genome shotgun (WGS) entry which is preliminary data.</text>
</comment>
<name>A0ABS9SZI4_9ACTN</name>
<feature type="region of interest" description="Disordered" evidence="1">
    <location>
        <begin position="88"/>
        <end position="172"/>
    </location>
</feature>
<keyword evidence="2" id="KW-0472">Membrane</keyword>
<sequence length="338" mass="34372">MTSTPFTSGARSTDGHPDVAEISALNEDLLPADRSSALHAHLADCRLCADVLVSLEGIRETLGAMPNAAPMPEDIAGRIDAALATEGLGASSGRDPSTVSRETGAASAVSSVQSDPYSRSVRETASEASHRHTAGAVSRETSIARRAADRPAGRPGGGSSGPGRHRPARRARRWRSAVLAGAGAVVALALGGIVIQSMGDSAPSTAGGPKGGHTAAAGSALEKHVHGLLAEHESGESTGGAGGTPSSDFKTKESPENSPLAGGANSMPSCVRAGIDRTEKPLAMDEHAPYKGRTAFLVVMPHESDPKRVDAYVVDSSCVEGGNGGPGTLLAKHTYSRR</sequence>
<reference evidence="3" key="1">
    <citation type="submission" date="2022-03" db="EMBL/GenBank/DDBJ databases">
        <authorList>
            <person name="Santos J.D.N."/>
            <person name="Kallscheuer N."/>
            <person name="Jogler C."/>
            <person name="Lage O.M."/>
        </authorList>
    </citation>
    <scope>NUCLEOTIDE SEQUENCE</scope>
    <source>
        <strain evidence="3">M600PL45_2</strain>
    </source>
</reference>
<dbReference type="EMBL" id="JAKWJU010000002">
    <property type="protein sequence ID" value="MCH6161451.1"/>
    <property type="molecule type" value="Genomic_DNA"/>
</dbReference>
<organism evidence="3 4">
    <name type="scientific">Streptomyces marispadix</name>
    <dbReference type="NCBI Taxonomy" id="2922868"/>
    <lineage>
        <taxon>Bacteria</taxon>
        <taxon>Bacillati</taxon>
        <taxon>Actinomycetota</taxon>
        <taxon>Actinomycetes</taxon>
        <taxon>Kitasatosporales</taxon>
        <taxon>Streptomycetaceae</taxon>
        <taxon>Streptomyces</taxon>
    </lineage>
</organism>
<evidence type="ECO:0000256" key="1">
    <source>
        <dbReference type="SAM" id="MobiDB-lite"/>
    </source>
</evidence>
<feature type="compositionally biased region" description="Basic and acidic residues" evidence="1">
    <location>
        <begin position="142"/>
        <end position="152"/>
    </location>
</feature>
<evidence type="ECO:0008006" key="5">
    <source>
        <dbReference type="Google" id="ProtNLM"/>
    </source>
</evidence>